<gene>
    <name evidence="4" type="ORF">AMON00008_LOCUS4888</name>
</gene>
<dbReference type="GO" id="GO:0006487">
    <property type="term" value="P:protein N-linked glycosylation"/>
    <property type="evidence" value="ECO:0007669"/>
    <property type="project" value="TreeGrafter"/>
</dbReference>
<dbReference type="SUPFAM" id="SSF53448">
    <property type="entry name" value="Nucleotide-diphospho-sugar transferases"/>
    <property type="match status" value="1"/>
</dbReference>
<dbReference type="AlphaFoldDB" id="A0A7S4PWT4"/>
<name>A0A7S4PWT4_9DINO</name>
<evidence type="ECO:0000256" key="3">
    <source>
        <dbReference type="SAM" id="SignalP"/>
    </source>
</evidence>
<protein>
    <recommendedName>
        <fullName evidence="5">EGF-like domain-containing protein</fullName>
    </recommendedName>
</protein>
<dbReference type="EMBL" id="HBNR01007428">
    <property type="protein sequence ID" value="CAE4565269.1"/>
    <property type="molecule type" value="Transcribed_RNA"/>
</dbReference>
<dbReference type="PANTHER" id="PTHR31121:SF6">
    <property type="entry name" value="ALPHA-1,2 MANNOSYLTRANSFERASE KTR1"/>
    <property type="match status" value="1"/>
</dbReference>
<evidence type="ECO:0000256" key="2">
    <source>
        <dbReference type="ARBA" id="ARBA00022679"/>
    </source>
</evidence>
<keyword evidence="3" id="KW-0732">Signal</keyword>
<dbReference type="Gene3D" id="3.90.550.10">
    <property type="entry name" value="Spore Coat Polysaccharide Biosynthesis Protein SpsA, Chain A"/>
    <property type="match status" value="1"/>
</dbReference>
<evidence type="ECO:0000313" key="4">
    <source>
        <dbReference type="EMBL" id="CAE4565269.1"/>
    </source>
</evidence>
<comment type="similarity">
    <text evidence="1">Belongs to the glycosyltransferase 15 family.</text>
</comment>
<reference evidence="4" key="1">
    <citation type="submission" date="2021-01" db="EMBL/GenBank/DDBJ databases">
        <authorList>
            <person name="Corre E."/>
            <person name="Pelletier E."/>
            <person name="Niang G."/>
            <person name="Scheremetjew M."/>
            <person name="Finn R."/>
            <person name="Kale V."/>
            <person name="Holt S."/>
            <person name="Cochrane G."/>
            <person name="Meng A."/>
            <person name="Brown T."/>
            <person name="Cohen L."/>
        </authorList>
    </citation>
    <scope>NUCLEOTIDE SEQUENCE</scope>
    <source>
        <strain evidence="4">CCMP3105</strain>
    </source>
</reference>
<proteinExistence type="inferred from homology"/>
<evidence type="ECO:0000256" key="1">
    <source>
        <dbReference type="ARBA" id="ARBA00007677"/>
    </source>
</evidence>
<sequence length="916" mass="101294">MRCLVLRWLLLLLAYPGPSAPHGRGWAGAAAARPCDLQATMRAYEDIFALVRELESWLRAAAPGPEGRAGPADLLAGALRRLEAERLLETAELLRLYTCAALCAPQRCLPLGSSAEAKFSASASKTLGSAAFRDDLAQEEVFEMLTTALGVLWKDFNATRVAWEPGGGAPSGLEELTTKRTLLGQNMSLLAFTSVGAPVQPASLPAFEVCSALPGPAPRPPSSFGALLPRAPLQPPLLDVVSELLVSVGHAGGGLASLLLAIRPWQPVESCGGAKGINAGLFYDITKCLKERGGWDVVADYYDGVVQTQLAWEGRDGSNTTVPELPEAFVDVLWLSPLVGSCQSLEQGVLKKSSQTLPRIAVLPFNPLVPPPFSAVPEYAGLLKHFGVGSAHGHWYAQCSLVATHEALNKHSAYHLVHVARGLPYAVFVHERFLEDGVLPSGAEPCVDDRRGAELLTGAPAVGSAATWGCRMQSLFDAWAEAWLCAPEARYRGFLESYPNARHWLDVADLGRPLEDRSRGLCELMKHLDLPLARGNLQCREDRTAVPPPMRVPSVAEMLAVAVAPDLPGTSMALRASGRGHCLRAAGVCECFPPWRGPKCGFEDRGRGEIPEPTEFAASVVTIVPENPRYLDELASNLLVLWQHFNRRFDYPVLVFHEGLSGDSRRLLVRASPCRLWFFLLEDLQRLPGALANDVRERAHAERAVHKSLGYRGQARWKAGPMFRHPAFASRGGRPHYAWWQDYDSYLPAALEEDPFRRMHQQGLVFGWTHWGIDARATTKGFWAAARLYMEEKGIRITNSGILWEAVLYWNEKSGWDGRTIMNDNEFMRIDWFKDGLYYEWFEYLDDIHGFWRHRWGDTIVRTFGVGMHLEDARQQKLDLPYAHQLFCLCGSSMPGSQCARVDAPDRRAGWRWRCG</sequence>
<dbReference type="GO" id="GO:0000032">
    <property type="term" value="P:cell wall mannoprotein biosynthetic process"/>
    <property type="evidence" value="ECO:0007669"/>
    <property type="project" value="TreeGrafter"/>
</dbReference>
<evidence type="ECO:0008006" key="5">
    <source>
        <dbReference type="Google" id="ProtNLM"/>
    </source>
</evidence>
<dbReference type="GO" id="GO:0005794">
    <property type="term" value="C:Golgi apparatus"/>
    <property type="evidence" value="ECO:0007669"/>
    <property type="project" value="TreeGrafter"/>
</dbReference>
<feature type="chain" id="PRO_5030538067" description="EGF-like domain-containing protein" evidence="3">
    <location>
        <begin position="22"/>
        <end position="916"/>
    </location>
</feature>
<dbReference type="PANTHER" id="PTHR31121">
    <property type="entry name" value="ALPHA-1,2 MANNOSYLTRANSFERASE KTR1"/>
    <property type="match status" value="1"/>
</dbReference>
<accession>A0A7S4PWT4</accession>
<dbReference type="GO" id="GO:0000026">
    <property type="term" value="F:alpha-1,2-mannosyltransferase activity"/>
    <property type="evidence" value="ECO:0007669"/>
    <property type="project" value="TreeGrafter"/>
</dbReference>
<dbReference type="Pfam" id="PF01793">
    <property type="entry name" value="Glyco_transf_15"/>
    <property type="match status" value="1"/>
</dbReference>
<keyword evidence="2" id="KW-0808">Transferase</keyword>
<feature type="signal peptide" evidence="3">
    <location>
        <begin position="1"/>
        <end position="21"/>
    </location>
</feature>
<dbReference type="InterPro" id="IPR002685">
    <property type="entry name" value="Glyco_trans_15"/>
</dbReference>
<dbReference type="GO" id="GO:0016020">
    <property type="term" value="C:membrane"/>
    <property type="evidence" value="ECO:0007669"/>
    <property type="project" value="InterPro"/>
</dbReference>
<dbReference type="InterPro" id="IPR029044">
    <property type="entry name" value="Nucleotide-diphossugar_trans"/>
</dbReference>
<organism evidence="4">
    <name type="scientific">Alexandrium monilatum</name>
    <dbReference type="NCBI Taxonomy" id="311494"/>
    <lineage>
        <taxon>Eukaryota</taxon>
        <taxon>Sar</taxon>
        <taxon>Alveolata</taxon>
        <taxon>Dinophyceae</taxon>
        <taxon>Gonyaulacales</taxon>
        <taxon>Pyrocystaceae</taxon>
        <taxon>Alexandrium</taxon>
    </lineage>
</organism>